<dbReference type="GO" id="GO:0016788">
    <property type="term" value="F:hydrolase activity, acting on ester bonds"/>
    <property type="evidence" value="ECO:0007669"/>
    <property type="project" value="UniProtKB-ARBA"/>
</dbReference>
<evidence type="ECO:0000256" key="2">
    <source>
        <dbReference type="SAM" id="Coils"/>
    </source>
</evidence>
<evidence type="ECO:0000259" key="3">
    <source>
        <dbReference type="Pfam" id="PF03629"/>
    </source>
</evidence>
<organism evidence="4 5">
    <name type="scientific">Oceaniferula flava</name>
    <dbReference type="NCBI Taxonomy" id="2800421"/>
    <lineage>
        <taxon>Bacteria</taxon>
        <taxon>Pseudomonadati</taxon>
        <taxon>Verrucomicrobiota</taxon>
        <taxon>Verrucomicrobiia</taxon>
        <taxon>Verrucomicrobiales</taxon>
        <taxon>Verrucomicrobiaceae</taxon>
        <taxon>Oceaniferula</taxon>
    </lineage>
</organism>
<evidence type="ECO:0000256" key="1">
    <source>
        <dbReference type="ARBA" id="ARBA00022801"/>
    </source>
</evidence>
<keyword evidence="2" id="KW-0175">Coiled coil</keyword>
<dbReference type="AlphaFoldDB" id="A0AAE2V881"/>
<dbReference type="PANTHER" id="PTHR31988">
    <property type="entry name" value="ESTERASE, PUTATIVE (DUF303)-RELATED"/>
    <property type="match status" value="1"/>
</dbReference>
<dbReference type="SUPFAM" id="SSF52266">
    <property type="entry name" value="SGNH hydrolase"/>
    <property type="match status" value="1"/>
</dbReference>
<dbReference type="PANTHER" id="PTHR31988:SF19">
    <property type="entry name" value="9-O-ACETYL-N-ACETYLNEURAMINIC ACID DEACETYLASE-RELATED"/>
    <property type="match status" value="1"/>
</dbReference>
<dbReference type="InterPro" id="IPR005181">
    <property type="entry name" value="SASA"/>
</dbReference>
<keyword evidence="1" id="KW-0378">Hydrolase</keyword>
<dbReference type="InterPro" id="IPR036514">
    <property type="entry name" value="SGNH_hydro_sf"/>
</dbReference>
<proteinExistence type="predicted"/>
<protein>
    <recommendedName>
        <fullName evidence="3">Sialate O-acetylesterase domain-containing protein</fullName>
    </recommendedName>
</protein>
<accession>A0AAE2V881</accession>
<dbReference type="Proteomes" id="UP000634206">
    <property type="component" value="Unassembled WGS sequence"/>
</dbReference>
<feature type="domain" description="Sialate O-acetylesterase" evidence="3">
    <location>
        <begin position="35"/>
        <end position="308"/>
    </location>
</feature>
<evidence type="ECO:0000313" key="5">
    <source>
        <dbReference type="Proteomes" id="UP000634206"/>
    </source>
</evidence>
<dbReference type="InterPro" id="IPR052940">
    <property type="entry name" value="Carb_Esterase_6"/>
</dbReference>
<feature type="coiled-coil region" evidence="2">
    <location>
        <begin position="323"/>
        <end position="374"/>
    </location>
</feature>
<keyword evidence="5" id="KW-1185">Reference proteome</keyword>
<dbReference type="RefSeq" id="WP_309489713.1">
    <property type="nucleotide sequence ID" value="NZ_JAENIG010000005.1"/>
</dbReference>
<reference evidence="4" key="1">
    <citation type="submission" date="2021-01" db="EMBL/GenBank/DDBJ databases">
        <title>Modified the classification status of verrucomicrobia.</title>
        <authorList>
            <person name="Feng X."/>
        </authorList>
    </citation>
    <scope>NUCLEOTIDE SEQUENCE</scope>
    <source>
        <strain evidence="4">5K15</strain>
    </source>
</reference>
<comment type="caution">
    <text evidence="4">The sequence shown here is derived from an EMBL/GenBank/DDBJ whole genome shotgun (WGS) entry which is preliminary data.</text>
</comment>
<name>A0AAE2V881_9BACT</name>
<dbReference type="Pfam" id="PF03629">
    <property type="entry name" value="SASA"/>
    <property type="match status" value="1"/>
</dbReference>
<evidence type="ECO:0000313" key="4">
    <source>
        <dbReference type="EMBL" id="MBK1855102.1"/>
    </source>
</evidence>
<dbReference type="EMBL" id="JAENIG010000005">
    <property type="protein sequence ID" value="MBK1855102.1"/>
    <property type="molecule type" value="Genomic_DNA"/>
</dbReference>
<sequence>MILRSISLLRSRTVVALFGFFAVIGFGQAAEKKPLKVFVLVGQSNMQGHARVTTLEHLAMDAKSVPMLKSIQNDDGSARVFEDVRMAYLSSKGLKTGPLTTGFGGDETKIGPELTFGITMREKLAEPILIIKAAWGGKSLNTDFRPPSAGPYVLNETQLEKFQKQGKDLAKLKAEKQKATGHYYRLTLQHVKTVLADISKVYPDYDADQGYQLSGLVWFQGWNDLVANDVYPNRSKAGGYDEYTDLLQHLIRDFRKDLAAPKLPVVIGVLGVGGPTEKYGPEQKRHQAMHQHFRDAMAAAAKGAEFKGNVTAVLTENYWDMELDALSKRDAKLGREVKKIQKEKKLNGKEAKALKQTMREKEFTARELESLKKGISNGGYHYLGSAKILGGIGQGFAEAMLEMVE</sequence>
<gene>
    <name evidence="4" type="ORF">JIN83_09030</name>
</gene>
<dbReference type="Gene3D" id="3.40.50.1110">
    <property type="entry name" value="SGNH hydrolase"/>
    <property type="match status" value="1"/>
</dbReference>